<evidence type="ECO:0000256" key="4">
    <source>
        <dbReference type="HAMAP-Rule" id="MF_01401"/>
    </source>
</evidence>
<dbReference type="GO" id="GO:0005737">
    <property type="term" value="C:cytoplasm"/>
    <property type="evidence" value="ECO:0007669"/>
    <property type="project" value="TreeGrafter"/>
</dbReference>
<dbReference type="EMBL" id="CP003257">
    <property type="protein sequence ID" value="AEX84462.1"/>
    <property type="molecule type" value="Genomic_DNA"/>
</dbReference>
<organism evidence="6 7">
    <name type="scientific">Marinitoga piezophila (strain DSM 14283 / JCM 11233 / KA3)</name>
    <dbReference type="NCBI Taxonomy" id="443254"/>
    <lineage>
        <taxon>Bacteria</taxon>
        <taxon>Thermotogati</taxon>
        <taxon>Thermotogota</taxon>
        <taxon>Thermotogae</taxon>
        <taxon>Petrotogales</taxon>
        <taxon>Petrotogaceae</taxon>
        <taxon>Marinitoga</taxon>
    </lineage>
</organism>
<dbReference type="GO" id="GO:0008113">
    <property type="term" value="F:peptide-methionine (S)-S-oxide reductase activity"/>
    <property type="evidence" value="ECO:0007669"/>
    <property type="project" value="UniProtKB-UniRule"/>
</dbReference>
<evidence type="ECO:0000313" key="7">
    <source>
        <dbReference type="Proteomes" id="UP000007161"/>
    </source>
</evidence>
<gene>
    <name evidence="4" type="primary">msrA</name>
    <name evidence="6" type="ordered locus">Marpi_0002</name>
</gene>
<dbReference type="KEGG" id="mpz:Marpi_0002"/>
<dbReference type="PANTHER" id="PTHR42799">
    <property type="entry name" value="MITOCHONDRIAL PEPTIDE METHIONINE SULFOXIDE REDUCTASE"/>
    <property type="match status" value="1"/>
</dbReference>
<dbReference type="Gene3D" id="3.30.1060.10">
    <property type="entry name" value="Peptide methionine sulphoxide reductase MsrA"/>
    <property type="match status" value="1"/>
</dbReference>
<protein>
    <recommendedName>
        <fullName evidence="4">Peptide methionine sulfoxide reductase MsrA</fullName>
        <shortName evidence="4">Protein-methionine-S-oxide reductase</shortName>
        <ecNumber evidence="4">1.8.4.11</ecNumber>
    </recommendedName>
    <alternativeName>
        <fullName evidence="4">Peptide-methionine (S)-S-oxide reductase</fullName>
        <shortName evidence="4">Peptide Met(O) reductase</shortName>
    </alternativeName>
</protein>
<name>H2J874_MARPK</name>
<comment type="catalytic activity">
    <reaction evidence="2 4">
        <text>L-methionyl-[protein] + [thioredoxin]-disulfide + H2O = L-methionyl-(S)-S-oxide-[protein] + [thioredoxin]-dithiol</text>
        <dbReference type="Rhea" id="RHEA:14217"/>
        <dbReference type="Rhea" id="RHEA-COMP:10698"/>
        <dbReference type="Rhea" id="RHEA-COMP:10700"/>
        <dbReference type="Rhea" id="RHEA-COMP:12313"/>
        <dbReference type="Rhea" id="RHEA-COMP:12315"/>
        <dbReference type="ChEBI" id="CHEBI:15377"/>
        <dbReference type="ChEBI" id="CHEBI:16044"/>
        <dbReference type="ChEBI" id="CHEBI:29950"/>
        <dbReference type="ChEBI" id="CHEBI:44120"/>
        <dbReference type="ChEBI" id="CHEBI:50058"/>
        <dbReference type="EC" id="1.8.4.11"/>
    </reaction>
</comment>
<dbReference type="NCBIfam" id="TIGR00401">
    <property type="entry name" value="msrA"/>
    <property type="match status" value="1"/>
</dbReference>
<evidence type="ECO:0000256" key="3">
    <source>
        <dbReference type="ARBA" id="ARBA00048782"/>
    </source>
</evidence>
<keyword evidence="1 4" id="KW-0560">Oxidoreductase</keyword>
<dbReference type="SUPFAM" id="SSF55068">
    <property type="entry name" value="Peptide methionine sulfoxide reductase"/>
    <property type="match status" value="1"/>
</dbReference>
<reference evidence="7" key="2">
    <citation type="submission" date="2012-01" db="EMBL/GenBank/DDBJ databases">
        <title>Complete sequence of chromosome of Marinitoga piezophila KA3.</title>
        <authorList>
            <person name="Lucas S."/>
            <person name="Han J."/>
            <person name="Lapidus A."/>
            <person name="Cheng J.-F."/>
            <person name="Goodwin L."/>
            <person name="Pitluck S."/>
            <person name="Peters L."/>
            <person name="Mikhailova N."/>
            <person name="Teshima H."/>
            <person name="Detter J.C."/>
            <person name="Han C."/>
            <person name="Tapia R."/>
            <person name="Land M."/>
            <person name="Hauser L."/>
            <person name="Kyrpides N."/>
            <person name="Ivanova N."/>
            <person name="Pagani I."/>
            <person name="Jebbar M."/>
            <person name="Vannier P."/>
            <person name="Oger P."/>
            <person name="Cario A."/>
            <person name="Bartlett D."/>
            <person name="Noll K.M."/>
            <person name="Woyke T."/>
        </authorList>
    </citation>
    <scope>NUCLEOTIDE SEQUENCE [LARGE SCALE GENOMIC DNA]</scope>
    <source>
        <strain evidence="7">DSM 14283 / JCM 11233 / KA3</strain>
    </source>
</reference>
<dbReference type="GO" id="GO:0034599">
    <property type="term" value="P:cellular response to oxidative stress"/>
    <property type="evidence" value="ECO:0007669"/>
    <property type="project" value="TreeGrafter"/>
</dbReference>
<dbReference type="GO" id="GO:0033744">
    <property type="term" value="F:L-methionine:thioredoxin-disulfide S-oxidoreductase activity"/>
    <property type="evidence" value="ECO:0007669"/>
    <property type="project" value="RHEA"/>
</dbReference>
<evidence type="ECO:0000313" key="6">
    <source>
        <dbReference type="EMBL" id="AEX84462.1"/>
    </source>
</evidence>
<sequence length="166" mass="19535">MKKTIYLAAGCFWGVEDLFKKLDGVMDTEVGYMGGKTENPTYEEVCTGRTGHAETVKVIYDNEIISTEELLKYFFEIHDFTEINRQGPDIGTQYRSVIFYTEDEQRELAEKIISILQSKYDVATKIEQAKEFYSAEDYHQDYYEKTGKKPYCHYRREEITKFFISL</sequence>
<evidence type="ECO:0000259" key="5">
    <source>
        <dbReference type="Pfam" id="PF01625"/>
    </source>
</evidence>
<accession>H2J874</accession>
<feature type="domain" description="Peptide methionine sulphoxide reductase MsrA" evidence="5">
    <location>
        <begin position="4"/>
        <end position="153"/>
    </location>
</feature>
<reference evidence="6 7" key="1">
    <citation type="journal article" date="2012" name="J. Bacteriol.">
        <title>Complete Genome Sequence of the Thermophilic, Piezophilic, Heterotrophic Bacterium Marinitoga piezophila KA3.</title>
        <authorList>
            <person name="Lucas S."/>
            <person name="Han J."/>
            <person name="Lapidus A."/>
            <person name="Cheng J.F."/>
            <person name="Goodwin L.A."/>
            <person name="Pitluck S."/>
            <person name="Peters L."/>
            <person name="Mikhailova N."/>
            <person name="Teshima H."/>
            <person name="Detter J.C."/>
            <person name="Han C."/>
            <person name="Tapia R."/>
            <person name="Land M."/>
            <person name="Hauser L."/>
            <person name="Kyrpides N.C."/>
            <person name="Ivanova N."/>
            <person name="Pagani I."/>
            <person name="Vannier P."/>
            <person name="Oger P."/>
            <person name="Bartlett D.H."/>
            <person name="Noll K.M."/>
            <person name="Woyke T."/>
            <person name="Jebbar M."/>
        </authorList>
    </citation>
    <scope>NUCLEOTIDE SEQUENCE [LARGE SCALE GENOMIC DNA]</scope>
    <source>
        <strain evidence="7">DSM 14283 / JCM 11233 / KA3</strain>
    </source>
</reference>
<dbReference type="STRING" id="443254.Marpi_0002"/>
<dbReference type="InterPro" id="IPR050162">
    <property type="entry name" value="MsrA_MetSO_reductase"/>
</dbReference>
<comment type="similarity">
    <text evidence="4">Belongs to the MsrA Met sulfoxide reductase family.</text>
</comment>
<comment type="function">
    <text evidence="4">Has an important function as a repair enzyme for proteins that have been inactivated by oxidation. Catalyzes the reversible oxidation-reduction of methionine sulfoxide in proteins to methionine.</text>
</comment>
<dbReference type="Proteomes" id="UP000007161">
    <property type="component" value="Chromosome"/>
</dbReference>
<dbReference type="PANTHER" id="PTHR42799:SF2">
    <property type="entry name" value="MITOCHONDRIAL PEPTIDE METHIONINE SULFOXIDE REDUCTASE"/>
    <property type="match status" value="1"/>
</dbReference>
<evidence type="ECO:0000256" key="1">
    <source>
        <dbReference type="ARBA" id="ARBA00023002"/>
    </source>
</evidence>
<dbReference type="InterPro" id="IPR002569">
    <property type="entry name" value="Met_Sox_Rdtase_MsrA_dom"/>
</dbReference>
<proteinExistence type="inferred from homology"/>
<dbReference type="OrthoDB" id="4174719at2"/>
<dbReference type="HOGENOM" id="CLU_031040_10_2_0"/>
<dbReference type="eggNOG" id="COG0225">
    <property type="taxonomic scope" value="Bacteria"/>
</dbReference>
<comment type="catalytic activity">
    <reaction evidence="3 4">
        <text>[thioredoxin]-disulfide + L-methionine + H2O = L-methionine (S)-S-oxide + [thioredoxin]-dithiol</text>
        <dbReference type="Rhea" id="RHEA:19993"/>
        <dbReference type="Rhea" id="RHEA-COMP:10698"/>
        <dbReference type="Rhea" id="RHEA-COMP:10700"/>
        <dbReference type="ChEBI" id="CHEBI:15377"/>
        <dbReference type="ChEBI" id="CHEBI:29950"/>
        <dbReference type="ChEBI" id="CHEBI:50058"/>
        <dbReference type="ChEBI" id="CHEBI:57844"/>
        <dbReference type="ChEBI" id="CHEBI:58772"/>
        <dbReference type="EC" id="1.8.4.11"/>
    </reaction>
</comment>
<dbReference type="AlphaFoldDB" id="H2J874"/>
<dbReference type="InterPro" id="IPR036509">
    <property type="entry name" value="Met_Sox_Rdtase_MsrA_sf"/>
</dbReference>
<dbReference type="HAMAP" id="MF_01401">
    <property type="entry name" value="MsrA"/>
    <property type="match status" value="1"/>
</dbReference>
<feature type="active site" evidence="4">
    <location>
        <position position="11"/>
    </location>
</feature>
<dbReference type="Pfam" id="PF01625">
    <property type="entry name" value="PMSR"/>
    <property type="match status" value="1"/>
</dbReference>
<keyword evidence="7" id="KW-1185">Reference proteome</keyword>
<evidence type="ECO:0000256" key="2">
    <source>
        <dbReference type="ARBA" id="ARBA00047806"/>
    </source>
</evidence>
<dbReference type="EC" id="1.8.4.11" evidence="4"/>